<dbReference type="AlphaFoldDB" id="A0A1R2AXN5"/>
<dbReference type="OrthoDB" id="63267at2759"/>
<evidence type="ECO:0000256" key="2">
    <source>
        <dbReference type="ARBA" id="ARBA00022553"/>
    </source>
</evidence>
<keyword evidence="13" id="KW-1185">Reference proteome</keyword>
<comment type="similarity">
    <text evidence="8">Belongs to the protein kinase superfamily.</text>
</comment>
<evidence type="ECO:0000256" key="4">
    <source>
        <dbReference type="ARBA" id="ARBA00022741"/>
    </source>
</evidence>
<accession>A0A1R2AXN5</accession>
<dbReference type="PROSITE" id="PS00108">
    <property type="entry name" value="PROTEIN_KINASE_ST"/>
    <property type="match status" value="1"/>
</dbReference>
<name>A0A1R2AXN5_9CILI</name>
<reference evidence="12 13" key="1">
    <citation type="submission" date="2016-11" db="EMBL/GenBank/DDBJ databases">
        <title>The macronuclear genome of Stentor coeruleus: a giant cell with tiny introns.</title>
        <authorList>
            <person name="Slabodnick M."/>
            <person name="Ruby J.G."/>
            <person name="Reiff S.B."/>
            <person name="Swart E.C."/>
            <person name="Gosai S."/>
            <person name="Prabakaran S."/>
            <person name="Witkowska E."/>
            <person name="Larue G.E."/>
            <person name="Fisher S."/>
            <person name="Freeman R.M."/>
            <person name="Gunawardena J."/>
            <person name="Chu W."/>
            <person name="Stover N.A."/>
            <person name="Gregory B.D."/>
            <person name="Nowacki M."/>
            <person name="Derisi J."/>
            <person name="Roy S.W."/>
            <person name="Marshall W.F."/>
            <person name="Sood P."/>
        </authorList>
    </citation>
    <scope>NUCLEOTIDE SEQUENCE [LARGE SCALE GENOMIC DNA]</scope>
    <source>
        <strain evidence="12">WM001</strain>
    </source>
</reference>
<dbReference type="SMART" id="SM00133">
    <property type="entry name" value="S_TK_X"/>
    <property type="match status" value="1"/>
</dbReference>
<dbReference type="PROSITE" id="PS00107">
    <property type="entry name" value="PROTEIN_KINASE_ATP"/>
    <property type="match status" value="1"/>
</dbReference>
<organism evidence="12 13">
    <name type="scientific">Stentor coeruleus</name>
    <dbReference type="NCBI Taxonomy" id="5963"/>
    <lineage>
        <taxon>Eukaryota</taxon>
        <taxon>Sar</taxon>
        <taxon>Alveolata</taxon>
        <taxon>Ciliophora</taxon>
        <taxon>Postciliodesmatophora</taxon>
        <taxon>Heterotrichea</taxon>
        <taxon>Heterotrichida</taxon>
        <taxon>Stentoridae</taxon>
        <taxon>Stentor</taxon>
    </lineage>
</organism>
<evidence type="ECO:0008006" key="14">
    <source>
        <dbReference type="Google" id="ProtNLM"/>
    </source>
</evidence>
<dbReference type="Pfam" id="PF00069">
    <property type="entry name" value="Pkinase"/>
    <property type="match status" value="1"/>
</dbReference>
<dbReference type="InterPro" id="IPR008271">
    <property type="entry name" value="Ser/Thr_kinase_AS"/>
</dbReference>
<feature type="region of interest" description="Disordered" evidence="9">
    <location>
        <begin position="307"/>
        <end position="356"/>
    </location>
</feature>
<sequence>MGNLCKRCTESQDSYEEIPNRVPTPPVKQEMKKITISDFQVEKLLGRGAFARVLLVRKQSDNEKYAMKILKKKEIRLKNEENHIISERKILESAKSPFIVELKYAFQTKSKLYMVMEFMQGGELFYHLSKQRRFNEDVARFYIAEVIVGIEYLHNEGIIYRDLKPENVLLGLDGHIKLSDFGLSKMFTEENTHTRTLCGTPEYQAPEILINAEYDKSVDFWSIGCLLYEMISGIPPYFDKNRENLKARILTESPRFSRIFSDAAKDIIDKLLVKNPIFRLTDFRRLKKHEFFNNVIWELVAEKKTDPPYKPKQDGGTTENFDSVFTGENPFSSGMSPSPRSEVTYGGFTYKDPALS</sequence>
<dbReference type="Gene3D" id="1.10.510.10">
    <property type="entry name" value="Transferase(Phosphotransferase) domain 1"/>
    <property type="match status" value="1"/>
</dbReference>
<dbReference type="EMBL" id="MPUH01001225">
    <property type="protein sequence ID" value="OMJ69215.1"/>
    <property type="molecule type" value="Genomic_DNA"/>
</dbReference>
<keyword evidence="1 8" id="KW-0723">Serine/threonine-protein kinase</keyword>
<dbReference type="FunFam" id="1.10.510.10:FF:000008">
    <property type="entry name" value="Non-specific serine/threonine protein kinase"/>
    <property type="match status" value="1"/>
</dbReference>
<dbReference type="CDD" id="cd05123">
    <property type="entry name" value="STKc_AGC"/>
    <property type="match status" value="1"/>
</dbReference>
<keyword evidence="4 7" id="KW-0547">Nucleotide-binding</keyword>
<dbReference type="GO" id="GO:0005524">
    <property type="term" value="F:ATP binding"/>
    <property type="evidence" value="ECO:0007669"/>
    <property type="project" value="UniProtKB-UniRule"/>
</dbReference>
<dbReference type="InterPro" id="IPR000961">
    <property type="entry name" value="AGC-kinase_C"/>
</dbReference>
<dbReference type="GO" id="GO:0004674">
    <property type="term" value="F:protein serine/threonine kinase activity"/>
    <property type="evidence" value="ECO:0007669"/>
    <property type="project" value="UniProtKB-KW"/>
</dbReference>
<keyword evidence="6 7" id="KW-0067">ATP-binding</keyword>
<dbReference type="Gene3D" id="3.30.200.20">
    <property type="entry name" value="Phosphorylase Kinase, domain 1"/>
    <property type="match status" value="1"/>
</dbReference>
<dbReference type="InterPro" id="IPR000719">
    <property type="entry name" value="Prot_kinase_dom"/>
</dbReference>
<dbReference type="PROSITE" id="PS51285">
    <property type="entry name" value="AGC_KINASE_CTER"/>
    <property type="match status" value="1"/>
</dbReference>
<evidence type="ECO:0000256" key="3">
    <source>
        <dbReference type="ARBA" id="ARBA00022679"/>
    </source>
</evidence>
<evidence type="ECO:0000256" key="1">
    <source>
        <dbReference type="ARBA" id="ARBA00022527"/>
    </source>
</evidence>
<evidence type="ECO:0000256" key="9">
    <source>
        <dbReference type="SAM" id="MobiDB-lite"/>
    </source>
</evidence>
<protein>
    <recommendedName>
        <fullName evidence="14">Protein kinase domain-containing protein</fullName>
    </recommendedName>
</protein>
<dbReference type="PANTHER" id="PTHR24351">
    <property type="entry name" value="RIBOSOMAL PROTEIN S6 KINASE"/>
    <property type="match status" value="1"/>
</dbReference>
<feature type="binding site" evidence="7">
    <location>
        <position position="68"/>
    </location>
    <ligand>
        <name>ATP</name>
        <dbReference type="ChEBI" id="CHEBI:30616"/>
    </ligand>
</feature>
<evidence type="ECO:0000256" key="5">
    <source>
        <dbReference type="ARBA" id="ARBA00022777"/>
    </source>
</evidence>
<evidence type="ECO:0000313" key="13">
    <source>
        <dbReference type="Proteomes" id="UP000187209"/>
    </source>
</evidence>
<dbReference type="InterPro" id="IPR017441">
    <property type="entry name" value="Protein_kinase_ATP_BS"/>
</dbReference>
<feature type="compositionally biased region" description="Polar residues" evidence="9">
    <location>
        <begin position="329"/>
        <end position="341"/>
    </location>
</feature>
<evidence type="ECO:0000256" key="6">
    <source>
        <dbReference type="ARBA" id="ARBA00022840"/>
    </source>
</evidence>
<keyword evidence="2" id="KW-0597">Phosphoprotein</keyword>
<evidence type="ECO:0000259" key="10">
    <source>
        <dbReference type="PROSITE" id="PS50011"/>
    </source>
</evidence>
<dbReference type="InterPro" id="IPR011009">
    <property type="entry name" value="Kinase-like_dom_sf"/>
</dbReference>
<gene>
    <name evidence="12" type="ORF">SteCoe_33110</name>
</gene>
<keyword evidence="5" id="KW-0418">Kinase</keyword>
<proteinExistence type="inferred from homology"/>
<evidence type="ECO:0000259" key="11">
    <source>
        <dbReference type="PROSITE" id="PS51285"/>
    </source>
</evidence>
<keyword evidence="3" id="KW-0808">Transferase</keyword>
<dbReference type="SUPFAM" id="SSF56112">
    <property type="entry name" value="Protein kinase-like (PK-like)"/>
    <property type="match status" value="1"/>
</dbReference>
<feature type="domain" description="Protein kinase" evidence="10">
    <location>
        <begin position="39"/>
        <end position="292"/>
    </location>
</feature>
<dbReference type="Proteomes" id="UP000187209">
    <property type="component" value="Unassembled WGS sequence"/>
</dbReference>
<dbReference type="InterPro" id="IPR045270">
    <property type="entry name" value="STKc_AGC"/>
</dbReference>
<evidence type="ECO:0000313" key="12">
    <source>
        <dbReference type="EMBL" id="OMJ69215.1"/>
    </source>
</evidence>
<dbReference type="SMART" id="SM00220">
    <property type="entry name" value="S_TKc"/>
    <property type="match status" value="1"/>
</dbReference>
<feature type="domain" description="AGC-kinase C-terminal" evidence="11">
    <location>
        <begin position="293"/>
        <end position="356"/>
    </location>
</feature>
<evidence type="ECO:0000256" key="8">
    <source>
        <dbReference type="RuleBase" id="RU000304"/>
    </source>
</evidence>
<comment type="caution">
    <text evidence="12">The sequence shown here is derived from an EMBL/GenBank/DDBJ whole genome shotgun (WGS) entry which is preliminary data.</text>
</comment>
<evidence type="ECO:0000256" key="7">
    <source>
        <dbReference type="PROSITE-ProRule" id="PRU10141"/>
    </source>
</evidence>
<dbReference type="FunFam" id="3.30.200.20:FF:000537">
    <property type="entry name" value="Non-specific serine/threonine protein kinase"/>
    <property type="match status" value="1"/>
</dbReference>
<dbReference type="PROSITE" id="PS50011">
    <property type="entry name" value="PROTEIN_KINASE_DOM"/>
    <property type="match status" value="1"/>
</dbReference>